<feature type="compositionally biased region" description="Basic residues" evidence="1">
    <location>
        <begin position="228"/>
        <end position="255"/>
    </location>
</feature>
<organism evidence="2">
    <name type="scientific">viral metagenome</name>
    <dbReference type="NCBI Taxonomy" id="1070528"/>
    <lineage>
        <taxon>unclassified sequences</taxon>
        <taxon>metagenomes</taxon>
        <taxon>organismal metagenomes</taxon>
    </lineage>
</organism>
<evidence type="ECO:0000256" key="1">
    <source>
        <dbReference type="SAM" id="MobiDB-lite"/>
    </source>
</evidence>
<dbReference type="SUPFAM" id="SSF57184">
    <property type="entry name" value="Growth factor receptor domain"/>
    <property type="match status" value="1"/>
</dbReference>
<feature type="region of interest" description="Disordered" evidence="1">
    <location>
        <begin position="166"/>
        <end position="302"/>
    </location>
</feature>
<evidence type="ECO:0000313" key="2">
    <source>
        <dbReference type="EMBL" id="QHT98790.1"/>
    </source>
</evidence>
<feature type="compositionally biased region" description="Basic and acidic residues" evidence="1">
    <location>
        <begin position="216"/>
        <end position="227"/>
    </location>
</feature>
<feature type="compositionally biased region" description="Basic residues" evidence="1">
    <location>
        <begin position="264"/>
        <end position="276"/>
    </location>
</feature>
<accession>A0A6C0J1Y9</accession>
<dbReference type="AlphaFoldDB" id="A0A6C0J1Y9"/>
<feature type="compositionally biased region" description="Basic residues" evidence="1">
    <location>
        <begin position="284"/>
        <end position="302"/>
    </location>
</feature>
<name>A0A6C0J1Y9_9ZZZZ</name>
<feature type="compositionally biased region" description="Basic and acidic residues" evidence="1">
    <location>
        <begin position="172"/>
        <end position="183"/>
    </location>
</feature>
<feature type="compositionally biased region" description="Basic residues" evidence="1">
    <location>
        <begin position="199"/>
        <end position="212"/>
    </location>
</feature>
<sequence>MNPQGEYCTKPVKAFAADRKRMRPAYKAVNCLGTGPHNANGKHWIAVHGIDGRVFWQEYFPGHSFVPATTAKAAGAPLPGATSAGAPLPGATSAAPQVDIGEGVTFSDFVVDADGSASSAPVSSTGLFSSMPTSSGVSADSISMVIAGGTKTRVCPDGWARHRKTGRCRKKSCGEGRVRDRRSGKCKKKLGPCKPGFVRSRKKPRHCKRSPCRKGQVRDKATKECRKSLRPRRSPAKKSSRRRSDRKSRSRRKSCKPSQFRSRSTGRCRRKSCKKGQVRDQKSKKCRKSRKKSRRRRSRSRR</sequence>
<proteinExistence type="predicted"/>
<dbReference type="EMBL" id="MN740296">
    <property type="protein sequence ID" value="QHT98790.1"/>
    <property type="molecule type" value="Genomic_DNA"/>
</dbReference>
<reference evidence="2" key="1">
    <citation type="journal article" date="2020" name="Nature">
        <title>Giant virus diversity and host interactions through global metagenomics.</title>
        <authorList>
            <person name="Schulz F."/>
            <person name="Roux S."/>
            <person name="Paez-Espino D."/>
            <person name="Jungbluth S."/>
            <person name="Walsh D.A."/>
            <person name="Denef V.J."/>
            <person name="McMahon K.D."/>
            <person name="Konstantinidis K.T."/>
            <person name="Eloe-Fadrosh E.A."/>
            <person name="Kyrpides N.C."/>
            <person name="Woyke T."/>
        </authorList>
    </citation>
    <scope>NUCLEOTIDE SEQUENCE</scope>
    <source>
        <strain evidence="2">GVMAG-M-3300025676-16</strain>
    </source>
</reference>
<protein>
    <submittedName>
        <fullName evidence="2">Uncharacterized protein</fullName>
    </submittedName>
</protein>
<dbReference type="InterPro" id="IPR009030">
    <property type="entry name" value="Growth_fac_rcpt_cys_sf"/>
</dbReference>